<keyword evidence="4" id="KW-0934">Plastid</keyword>
<dbReference type="GO" id="GO:0003735">
    <property type="term" value="F:structural constituent of ribosome"/>
    <property type="evidence" value="ECO:0007669"/>
    <property type="project" value="InterPro"/>
</dbReference>
<protein>
    <submittedName>
        <fullName evidence="4">Ribosomal protein L19</fullName>
    </submittedName>
</protein>
<dbReference type="InterPro" id="IPR001857">
    <property type="entry name" value="Ribosomal_bL19"/>
</dbReference>
<dbReference type="GeneID" id="38278838"/>
<dbReference type="GO" id="GO:1990904">
    <property type="term" value="C:ribonucleoprotein complex"/>
    <property type="evidence" value="ECO:0007669"/>
    <property type="project" value="UniProtKB-KW"/>
</dbReference>
<dbReference type="RefSeq" id="YP_009519107.1">
    <property type="nucleotide sequence ID" value="NC_039522.1"/>
</dbReference>
<keyword evidence="3" id="KW-0687">Ribonucleoprotein</keyword>
<dbReference type="Pfam" id="PF01245">
    <property type="entry name" value="Ribosomal_L19"/>
    <property type="match status" value="1"/>
</dbReference>
<keyword evidence="2 4" id="KW-0689">Ribosomal protein</keyword>
<sequence length="75" mass="8779">MKKFYIKDICIGDIVKIGFKEGKRVQLYKGTIIKKHKSKITVRTLGVEKIFSYFNPQIITFMILKSHKSKIFTPN</sequence>
<keyword evidence="4" id="KW-0150">Chloroplast</keyword>
<reference evidence="4" key="2">
    <citation type="journal article" date="2019" name="Mol. Phylogenet. Evol.">
        <title>Reassessment of the classification of bryopsidales (chlorophyta) based on chloroplast phylogenomic analyses.</title>
        <authorList>
            <person name="Cremen M.C."/>
            <person name="Leliaert F."/>
            <person name="West J."/>
            <person name="Lam D.W."/>
            <person name="Shimada S."/>
            <person name="Lopez-Bautista J.M."/>
            <person name="Verbruggen H."/>
        </authorList>
    </citation>
    <scope>NUCLEOTIDE SEQUENCE</scope>
</reference>
<dbReference type="InterPro" id="IPR008991">
    <property type="entry name" value="Translation_prot_SH3-like_sf"/>
</dbReference>
<dbReference type="EMBL" id="MH591105">
    <property type="protein sequence ID" value="AYC65035.1"/>
    <property type="molecule type" value="Genomic_DNA"/>
</dbReference>
<dbReference type="AlphaFoldDB" id="A0A386B013"/>
<comment type="similarity">
    <text evidence="1">Belongs to the bacterial ribosomal protein bL19 family.</text>
</comment>
<proteinExistence type="inferred from homology"/>
<dbReference type="GO" id="GO:0005840">
    <property type="term" value="C:ribosome"/>
    <property type="evidence" value="ECO:0007669"/>
    <property type="project" value="UniProtKB-KW"/>
</dbReference>
<reference evidence="4" key="1">
    <citation type="submission" date="2018-07" db="EMBL/GenBank/DDBJ databases">
        <authorList>
            <person name="Quirk P.G."/>
            <person name="Krulwich T.A."/>
        </authorList>
    </citation>
    <scope>NUCLEOTIDE SEQUENCE</scope>
</reference>
<evidence type="ECO:0000256" key="1">
    <source>
        <dbReference type="ARBA" id="ARBA00005781"/>
    </source>
</evidence>
<accession>A0A386B013</accession>
<dbReference type="GO" id="GO:0006412">
    <property type="term" value="P:translation"/>
    <property type="evidence" value="ECO:0007669"/>
    <property type="project" value="InterPro"/>
</dbReference>
<dbReference type="Gene3D" id="2.30.30.790">
    <property type="match status" value="1"/>
</dbReference>
<evidence type="ECO:0000256" key="2">
    <source>
        <dbReference type="ARBA" id="ARBA00022980"/>
    </source>
</evidence>
<evidence type="ECO:0000313" key="4">
    <source>
        <dbReference type="EMBL" id="AYC65035.1"/>
    </source>
</evidence>
<organism evidence="4">
    <name type="scientific">Callipsygma wilsonis</name>
    <dbReference type="NCBI Taxonomy" id="2320807"/>
    <lineage>
        <taxon>Eukaryota</taxon>
        <taxon>Viridiplantae</taxon>
        <taxon>Chlorophyta</taxon>
        <taxon>core chlorophytes</taxon>
        <taxon>Ulvophyceae</taxon>
        <taxon>TCBD clade</taxon>
        <taxon>Bryopsidales</taxon>
        <taxon>Halimedineae</taxon>
        <taxon>Halimedaceae</taxon>
        <taxon>Rhipiliopsideae</taxon>
        <taxon>Callipsygma</taxon>
    </lineage>
</organism>
<gene>
    <name evidence="4" type="primary">rpl19</name>
</gene>
<name>A0A386B013_9CHLO</name>
<dbReference type="InterPro" id="IPR038657">
    <property type="entry name" value="Ribosomal_bL19_sf"/>
</dbReference>
<dbReference type="SUPFAM" id="SSF50104">
    <property type="entry name" value="Translation proteins SH3-like domain"/>
    <property type="match status" value="1"/>
</dbReference>
<geneLocation type="chloroplast" evidence="4"/>
<evidence type="ECO:0000256" key="3">
    <source>
        <dbReference type="ARBA" id="ARBA00023274"/>
    </source>
</evidence>